<reference evidence="8 10" key="2">
    <citation type="submission" date="2019-09" db="EMBL/GenBank/DDBJ databases">
        <authorList>
            <person name="Depoorter E."/>
        </authorList>
    </citation>
    <scope>NUCLEOTIDE SEQUENCE [LARGE SCALE GENOMIC DNA]</scope>
    <source>
        <strain evidence="8">LMG 24064</strain>
    </source>
</reference>
<dbReference type="CDD" id="cd07042">
    <property type="entry name" value="STAS_SulP_like_sulfate_transporter"/>
    <property type="match status" value="1"/>
</dbReference>
<evidence type="ECO:0000256" key="1">
    <source>
        <dbReference type="ARBA" id="ARBA00004141"/>
    </source>
</evidence>
<evidence type="ECO:0000256" key="4">
    <source>
        <dbReference type="ARBA" id="ARBA00023136"/>
    </source>
</evidence>
<feature type="transmembrane region" description="Helical" evidence="5">
    <location>
        <begin position="68"/>
        <end position="86"/>
    </location>
</feature>
<feature type="transmembrane region" description="Helical" evidence="5">
    <location>
        <begin position="406"/>
        <end position="436"/>
    </location>
</feature>
<gene>
    <name evidence="8" type="ORF">BLA24064_00111</name>
    <name evidence="7" type="ORF">F7R21_03000</name>
</gene>
<dbReference type="SUPFAM" id="SSF52091">
    <property type="entry name" value="SpoIIaa-like"/>
    <property type="match status" value="1"/>
</dbReference>
<comment type="subcellular location">
    <subcellularLocation>
        <location evidence="1">Membrane</location>
        <topology evidence="1">Multi-pass membrane protein</topology>
    </subcellularLocation>
</comment>
<dbReference type="EMBL" id="CABVPL010000001">
    <property type="protein sequence ID" value="VWB06557.1"/>
    <property type="molecule type" value="Genomic_DNA"/>
</dbReference>
<evidence type="ECO:0000256" key="3">
    <source>
        <dbReference type="ARBA" id="ARBA00022989"/>
    </source>
</evidence>
<keyword evidence="9" id="KW-1185">Reference proteome</keyword>
<organism evidence="7 9">
    <name type="scientific">Burkholderia latens</name>
    <dbReference type="NCBI Taxonomy" id="488446"/>
    <lineage>
        <taxon>Bacteria</taxon>
        <taxon>Pseudomonadati</taxon>
        <taxon>Pseudomonadota</taxon>
        <taxon>Betaproteobacteria</taxon>
        <taxon>Burkholderiales</taxon>
        <taxon>Burkholderiaceae</taxon>
        <taxon>Burkholderia</taxon>
        <taxon>Burkholderia cepacia complex</taxon>
    </lineage>
</organism>
<dbReference type="NCBIfam" id="TIGR00815">
    <property type="entry name" value="sulP"/>
    <property type="match status" value="1"/>
</dbReference>
<keyword evidence="4 5" id="KW-0472">Membrane</keyword>
<dbReference type="InterPro" id="IPR001902">
    <property type="entry name" value="SLC26A/SulP_fam"/>
</dbReference>
<dbReference type="GO" id="GO:0055085">
    <property type="term" value="P:transmembrane transport"/>
    <property type="evidence" value="ECO:0007669"/>
    <property type="project" value="InterPro"/>
</dbReference>
<dbReference type="Proteomes" id="UP000430232">
    <property type="component" value="Unassembled WGS sequence"/>
</dbReference>
<dbReference type="PROSITE" id="PS50801">
    <property type="entry name" value="STAS"/>
    <property type="match status" value="1"/>
</dbReference>
<feature type="transmembrane region" description="Helical" evidence="5">
    <location>
        <begin position="194"/>
        <end position="215"/>
    </location>
</feature>
<feature type="transmembrane region" description="Helical" evidence="5">
    <location>
        <begin position="272"/>
        <end position="293"/>
    </location>
</feature>
<dbReference type="AlphaFoldDB" id="A0A6H9TKY8"/>
<name>A0A6H9TKY8_9BURK</name>
<proteinExistence type="predicted"/>
<keyword evidence="2 5" id="KW-0812">Transmembrane</keyword>
<evidence type="ECO:0000313" key="10">
    <source>
        <dbReference type="Proteomes" id="UP000494222"/>
    </source>
</evidence>
<feature type="transmembrane region" description="Helical" evidence="5">
    <location>
        <begin position="119"/>
        <end position="144"/>
    </location>
</feature>
<feature type="transmembrane region" description="Helical" evidence="5">
    <location>
        <begin position="375"/>
        <end position="394"/>
    </location>
</feature>
<evidence type="ECO:0000256" key="2">
    <source>
        <dbReference type="ARBA" id="ARBA00022692"/>
    </source>
</evidence>
<dbReference type="GO" id="GO:0016020">
    <property type="term" value="C:membrane"/>
    <property type="evidence" value="ECO:0007669"/>
    <property type="project" value="UniProtKB-SubCell"/>
</dbReference>
<feature type="transmembrane region" description="Helical" evidence="5">
    <location>
        <begin position="351"/>
        <end position="369"/>
    </location>
</feature>
<sequence length="602" mass="63533">MNIKRRARQHTARPIRKPDAGPLRWINGLAVARAYRWSWLPHDLLAGVTLSAVLVPAGMAYANAAGLPAVSGLYASFAAMLAYAIFGPSRILVLGPDSALVALIAASIVPLAHGDAARALALAGALAILTGAICIAVGALRLGFVTELLSLPIRYGFLNGIMLTIGIGQLPKLLGYKGKGESFVEQVRDVVDGIAAARVNATSFALGVAALALILACKRLWPKAPGVLLAVAGATAVVMGFGLSTRAGVATVGAVPQGLPVPRIPDVSLDDWLHLAGSAAAIALVSFTDISVLSRTYELRNDTSVDRNHECIALGLSNLAAGLVQGFAVSASGSRTPVAEAAGAKTQATGVAAAAVVAALLMFAPRALAHTPQSALAAVVIAACVNMIEVRGVVRLYRLRKSEFVLAVVCFAGVAALGVVNGIALALLLTVLSFLWRAWRPYDAVLGRVDGRKGYHDVSRHPDARRVPGLVLLRWDAPLFFANGEIFRERVLRAVDESPEPARWIVIAAEPVTDIDLTAADVLERLHRELAVRQIKLAFAELKGPVKDSLEHYGMYSMFGDDNFFPTIGEAVSRYVEIHRIEWHDWEDSGGSGRSAAPSAGR</sequence>
<feature type="transmembrane region" description="Helical" evidence="5">
    <location>
        <begin position="227"/>
        <end position="252"/>
    </location>
</feature>
<protein>
    <submittedName>
        <fullName evidence="7 8">Transporter</fullName>
    </submittedName>
</protein>
<dbReference type="OrthoDB" id="9769739at2"/>
<dbReference type="Pfam" id="PF00916">
    <property type="entry name" value="Sulfate_transp"/>
    <property type="match status" value="1"/>
</dbReference>
<keyword evidence="3 5" id="KW-1133">Transmembrane helix</keyword>
<reference evidence="7 9" key="1">
    <citation type="submission" date="2019-09" db="EMBL/GenBank/DDBJ databases">
        <title>Draft genome sequences of 48 bacterial type strains from the CCUG.</title>
        <authorList>
            <person name="Tunovic T."/>
            <person name="Pineiro-Iglesias B."/>
            <person name="Unosson C."/>
            <person name="Inganas E."/>
            <person name="Ohlen M."/>
            <person name="Cardew S."/>
            <person name="Jensie-Markopoulos S."/>
            <person name="Salva-Serra F."/>
            <person name="Jaen-Luchoro D."/>
            <person name="Karlsson R."/>
            <person name="Svensson-Stadler L."/>
            <person name="Chun J."/>
            <person name="Moore E."/>
        </authorList>
    </citation>
    <scope>NUCLEOTIDE SEQUENCE [LARGE SCALE GENOMIC DNA]</scope>
    <source>
        <strain evidence="7 9">CCUG 54555</strain>
    </source>
</reference>
<evidence type="ECO:0000313" key="7">
    <source>
        <dbReference type="EMBL" id="KAB0644404.1"/>
    </source>
</evidence>
<accession>A0A6H9TKY8</accession>
<dbReference type="PANTHER" id="PTHR11814">
    <property type="entry name" value="SULFATE TRANSPORTER"/>
    <property type="match status" value="1"/>
</dbReference>
<dbReference type="InterPro" id="IPR036513">
    <property type="entry name" value="STAS_dom_sf"/>
</dbReference>
<dbReference type="Pfam" id="PF01740">
    <property type="entry name" value="STAS"/>
    <property type="match status" value="1"/>
</dbReference>
<dbReference type="GeneID" id="99787380"/>
<evidence type="ECO:0000313" key="9">
    <source>
        <dbReference type="Proteomes" id="UP000430232"/>
    </source>
</evidence>
<dbReference type="EMBL" id="VZOJ01000003">
    <property type="protein sequence ID" value="KAB0644404.1"/>
    <property type="molecule type" value="Genomic_DNA"/>
</dbReference>
<evidence type="ECO:0000259" key="6">
    <source>
        <dbReference type="PROSITE" id="PS50801"/>
    </source>
</evidence>
<feature type="transmembrane region" description="Helical" evidence="5">
    <location>
        <begin position="93"/>
        <end position="113"/>
    </location>
</feature>
<evidence type="ECO:0000313" key="8">
    <source>
        <dbReference type="EMBL" id="VWB06557.1"/>
    </source>
</evidence>
<feature type="transmembrane region" description="Helical" evidence="5">
    <location>
        <begin position="44"/>
        <end position="62"/>
    </location>
</feature>
<feature type="transmembrane region" description="Helical" evidence="5">
    <location>
        <begin position="156"/>
        <end position="174"/>
    </location>
</feature>
<dbReference type="RefSeq" id="WP_151062791.1">
    <property type="nucleotide sequence ID" value="NZ_CABVPL010000001.1"/>
</dbReference>
<dbReference type="InterPro" id="IPR011547">
    <property type="entry name" value="SLC26A/SulP_dom"/>
</dbReference>
<dbReference type="Proteomes" id="UP000494222">
    <property type="component" value="Unassembled WGS sequence"/>
</dbReference>
<evidence type="ECO:0000256" key="5">
    <source>
        <dbReference type="SAM" id="Phobius"/>
    </source>
</evidence>
<dbReference type="Gene3D" id="3.30.750.24">
    <property type="entry name" value="STAS domain"/>
    <property type="match status" value="1"/>
</dbReference>
<dbReference type="InterPro" id="IPR002645">
    <property type="entry name" value="STAS_dom"/>
</dbReference>
<feature type="domain" description="STAS" evidence="6">
    <location>
        <begin position="460"/>
        <end position="575"/>
    </location>
</feature>